<proteinExistence type="inferred from homology"/>
<sequence length="62" mass="7223">MQEDIQLMKDLGTNSYRLSISWPRIFPSKHFIKVYLLFSAIYLLAVTFRSTILCSLLVDIIV</sequence>
<protein>
    <submittedName>
        <fullName evidence="3">Putative beta-D-glucopyranosyl abscisate beta-glucosidase</fullName>
    </submittedName>
</protein>
<evidence type="ECO:0000256" key="1">
    <source>
        <dbReference type="ARBA" id="ARBA00010838"/>
    </source>
</evidence>
<reference evidence="4" key="1">
    <citation type="journal article" date="2020" name="Nat. Commun.">
        <title>Genome sequence of the cluster root forming white lupin.</title>
        <authorList>
            <person name="Hufnagel B."/>
            <person name="Marques A."/>
            <person name="Soriano A."/>
            <person name="Marques L."/>
            <person name="Divol F."/>
            <person name="Doumas P."/>
            <person name="Sallet E."/>
            <person name="Mancinotti D."/>
            <person name="Carrere S."/>
            <person name="Marande W."/>
            <person name="Arribat S."/>
            <person name="Keller J."/>
            <person name="Huneau C."/>
            <person name="Blein T."/>
            <person name="Aime D."/>
            <person name="Laguerre M."/>
            <person name="Taylor J."/>
            <person name="Schubert V."/>
            <person name="Nelson M."/>
            <person name="Geu-Flores F."/>
            <person name="Crespi M."/>
            <person name="Gallardo-Guerrero K."/>
            <person name="Delaux P.-M."/>
            <person name="Salse J."/>
            <person name="Berges H."/>
            <person name="Guyot R."/>
            <person name="Gouzy J."/>
            <person name="Peret B."/>
        </authorList>
    </citation>
    <scope>NUCLEOTIDE SEQUENCE [LARGE SCALE GENOMIC DNA]</scope>
    <source>
        <strain evidence="4">cv. Amiga</strain>
    </source>
</reference>
<comment type="caution">
    <text evidence="3">The sequence shown here is derived from an EMBL/GenBank/DDBJ whole genome shotgun (WGS) entry which is preliminary data.</text>
</comment>
<keyword evidence="2" id="KW-1133">Transmembrane helix</keyword>
<keyword evidence="2" id="KW-0472">Membrane</keyword>
<name>A0A6A4PZV1_LUPAL</name>
<dbReference type="Proteomes" id="UP000447434">
    <property type="component" value="Chromosome 9"/>
</dbReference>
<dbReference type="OrthoDB" id="65569at2759"/>
<keyword evidence="4" id="KW-1185">Reference proteome</keyword>
<comment type="similarity">
    <text evidence="1">Belongs to the glycosyl hydrolase 1 family.</text>
</comment>
<dbReference type="EMBL" id="WOCE01000009">
    <property type="protein sequence ID" value="KAE9607325.1"/>
    <property type="molecule type" value="Genomic_DNA"/>
</dbReference>
<dbReference type="GO" id="GO:0005975">
    <property type="term" value="P:carbohydrate metabolic process"/>
    <property type="evidence" value="ECO:0007669"/>
    <property type="project" value="InterPro"/>
</dbReference>
<dbReference type="GO" id="GO:0004553">
    <property type="term" value="F:hydrolase activity, hydrolyzing O-glycosyl compounds"/>
    <property type="evidence" value="ECO:0007669"/>
    <property type="project" value="InterPro"/>
</dbReference>
<dbReference type="SUPFAM" id="SSF51445">
    <property type="entry name" value="(Trans)glycosidases"/>
    <property type="match status" value="1"/>
</dbReference>
<organism evidence="3 4">
    <name type="scientific">Lupinus albus</name>
    <name type="common">White lupine</name>
    <name type="synonym">Lupinus termis</name>
    <dbReference type="NCBI Taxonomy" id="3870"/>
    <lineage>
        <taxon>Eukaryota</taxon>
        <taxon>Viridiplantae</taxon>
        <taxon>Streptophyta</taxon>
        <taxon>Embryophyta</taxon>
        <taxon>Tracheophyta</taxon>
        <taxon>Spermatophyta</taxon>
        <taxon>Magnoliopsida</taxon>
        <taxon>eudicotyledons</taxon>
        <taxon>Gunneridae</taxon>
        <taxon>Pentapetalae</taxon>
        <taxon>rosids</taxon>
        <taxon>fabids</taxon>
        <taxon>Fabales</taxon>
        <taxon>Fabaceae</taxon>
        <taxon>Papilionoideae</taxon>
        <taxon>50 kb inversion clade</taxon>
        <taxon>genistoids sensu lato</taxon>
        <taxon>core genistoids</taxon>
        <taxon>Genisteae</taxon>
        <taxon>Lupinus</taxon>
    </lineage>
</organism>
<accession>A0A6A4PZV1</accession>
<keyword evidence="2" id="KW-0812">Transmembrane</keyword>
<dbReference type="Gene3D" id="3.20.20.80">
    <property type="entry name" value="Glycosidases"/>
    <property type="match status" value="1"/>
</dbReference>
<dbReference type="AlphaFoldDB" id="A0A6A4PZV1"/>
<evidence type="ECO:0000313" key="4">
    <source>
        <dbReference type="Proteomes" id="UP000447434"/>
    </source>
</evidence>
<gene>
    <name evidence="3" type="ORF">Lalb_Chr09g0328831</name>
</gene>
<dbReference type="InterPro" id="IPR001360">
    <property type="entry name" value="Glyco_hydro_1"/>
</dbReference>
<evidence type="ECO:0000313" key="3">
    <source>
        <dbReference type="EMBL" id="KAE9607325.1"/>
    </source>
</evidence>
<evidence type="ECO:0000256" key="2">
    <source>
        <dbReference type="SAM" id="Phobius"/>
    </source>
</evidence>
<feature type="transmembrane region" description="Helical" evidence="2">
    <location>
        <begin position="34"/>
        <end position="58"/>
    </location>
</feature>
<dbReference type="Pfam" id="PF00232">
    <property type="entry name" value="Glyco_hydro_1"/>
    <property type="match status" value="1"/>
</dbReference>
<dbReference type="InterPro" id="IPR017853">
    <property type="entry name" value="GH"/>
</dbReference>